<dbReference type="Pfam" id="PF22042">
    <property type="entry name" value="EF-G_D2"/>
    <property type="match status" value="1"/>
</dbReference>
<evidence type="ECO:0000256" key="4">
    <source>
        <dbReference type="ARBA" id="ARBA00022917"/>
    </source>
</evidence>
<feature type="domain" description="Tr-type G" evidence="7">
    <location>
        <begin position="86"/>
        <end position="361"/>
    </location>
</feature>
<dbReference type="InterPro" id="IPR047872">
    <property type="entry name" value="EFG_IV"/>
</dbReference>
<keyword evidence="3 6" id="KW-0251">Elongation factor</keyword>
<keyword evidence="6" id="KW-0496">Mitochondrion</keyword>
<dbReference type="Gene3D" id="2.40.30.10">
    <property type="entry name" value="Translation factors"/>
    <property type="match status" value="1"/>
</dbReference>
<evidence type="ECO:0000313" key="8">
    <source>
        <dbReference type="EMBL" id="KAK9901252.1"/>
    </source>
</evidence>
<dbReference type="PROSITE" id="PS00301">
    <property type="entry name" value="G_TR_1"/>
    <property type="match status" value="1"/>
</dbReference>
<dbReference type="Pfam" id="PF00009">
    <property type="entry name" value="GTP_EFTU"/>
    <property type="match status" value="1"/>
</dbReference>
<evidence type="ECO:0000256" key="2">
    <source>
        <dbReference type="ARBA" id="ARBA00022741"/>
    </source>
</evidence>
<dbReference type="InterPro" id="IPR005517">
    <property type="entry name" value="Transl_elong_EFG/EF2_IV"/>
</dbReference>
<sequence length="775" mass="84506">MIGHQSALGRSATSPVLVASTSSQQTGALPRCSGTAGAQQNVLKKSGCGLKGAPLPLKSGVSRRTSTIRTATVADAESSKRIVPLERYRNIGICAHIDAGKTTCTERVLFYTGKSYKIGEVHEGAATMDWMVQEQERGITITSAATTCTWKDHLINIIDTPGHVDFTLEVERALKVLDGAVALFDSVAGVEPQSETVWRQADKYGVPRICFVNKMDRMGANFFRTVDMIKKNLGAKPVVTTLPIGGEDNFKGIIDLVAMNAVTWDGEELGASFDVGPIPEDLQDQADEWHEKLVEDAIEVDDEAMEAYLEGNIPDEATLRNLIRKGTIANKFVPVLCGSAFKNKGVQPLLDAVVAYLPSPLEVAAVKGSEVDNPDVALTRKPDDSEPFSALAFKIMADQFVGSLTFLRIYSGVLEAGTYALCANKGKKERIGRLLMMHANNREDVKIARTGDIIAVAGLKDVITGETLCDEKAPIILERMEFPDPVIKIAIEPKSKGDLEKMSNGLIKLAQEDPSFHFTRDEETNQTVIEGMGELHLDIIVDRLRREFKVECDVGAPQVNYRESISQMSDIKYVHKKQSGGSGQFAEVCIRFEPGEPGSGFEFRSDIKGGTVPKEYIPGVTKGLEEMMSSGILAGFPVVDVTATLYDGSYHDVDSSVLAFQIAARGAFREGMRKGNARLLEPIMKVEVTTPEEHMGDVIGDLNSRRGLVGEFIDKPGNLRLIKASVPLSEMFQYVSTLRGMTKGRAQYSMQLEKYDVVPNHIQEKIVGAHAKSTA</sequence>
<dbReference type="EMBL" id="JALJOT010000018">
    <property type="protein sequence ID" value="KAK9901252.1"/>
    <property type="molecule type" value="Genomic_DNA"/>
</dbReference>
<keyword evidence="4 6" id="KW-0648">Protein biosynthesis</keyword>
<evidence type="ECO:0000313" key="9">
    <source>
        <dbReference type="Proteomes" id="UP001491310"/>
    </source>
</evidence>
<dbReference type="PROSITE" id="PS51722">
    <property type="entry name" value="G_TR_2"/>
    <property type="match status" value="1"/>
</dbReference>
<dbReference type="Gene3D" id="3.30.70.870">
    <property type="entry name" value="Elongation Factor G (Translational Gtpase), domain 3"/>
    <property type="match status" value="1"/>
</dbReference>
<dbReference type="InterPro" id="IPR035649">
    <property type="entry name" value="EFG_V"/>
</dbReference>
<dbReference type="Proteomes" id="UP001491310">
    <property type="component" value="Unassembled WGS sequence"/>
</dbReference>
<organism evidence="8 9">
    <name type="scientific">Coccomyxa subellipsoidea</name>
    <dbReference type="NCBI Taxonomy" id="248742"/>
    <lineage>
        <taxon>Eukaryota</taxon>
        <taxon>Viridiplantae</taxon>
        <taxon>Chlorophyta</taxon>
        <taxon>core chlorophytes</taxon>
        <taxon>Trebouxiophyceae</taxon>
        <taxon>Trebouxiophyceae incertae sedis</taxon>
        <taxon>Coccomyxaceae</taxon>
        <taxon>Coccomyxa</taxon>
    </lineage>
</organism>
<keyword evidence="9" id="KW-1185">Reference proteome</keyword>
<dbReference type="Gene3D" id="3.30.70.240">
    <property type="match status" value="1"/>
</dbReference>
<evidence type="ECO:0000259" key="7">
    <source>
        <dbReference type="PROSITE" id="PS51722"/>
    </source>
</evidence>
<dbReference type="InterPro" id="IPR053905">
    <property type="entry name" value="EF-G-like_DII"/>
</dbReference>
<name>A0ABR2YAT2_9CHLO</name>
<feature type="binding site" evidence="6">
    <location>
        <begin position="213"/>
        <end position="216"/>
    </location>
    <ligand>
        <name>GTP</name>
        <dbReference type="ChEBI" id="CHEBI:37565"/>
    </ligand>
</feature>
<comment type="similarity">
    <text evidence="1">Belongs to the TRAFAC class translation factor GTPase superfamily. Classic translation factor GTPase family. EF-G/EF-2 subfamily.</text>
</comment>
<comment type="pathway">
    <text evidence="6">Protein biosynthesis; polypeptide chain elongation.</text>
</comment>
<keyword evidence="5 6" id="KW-0342">GTP-binding</keyword>
<accession>A0ABR2YAT2</accession>
<evidence type="ECO:0000256" key="3">
    <source>
        <dbReference type="ARBA" id="ARBA00022768"/>
    </source>
</evidence>
<dbReference type="PRINTS" id="PR00315">
    <property type="entry name" value="ELONGATNFCT"/>
</dbReference>
<dbReference type="CDD" id="cd03713">
    <property type="entry name" value="EFG_mtEFG_C"/>
    <property type="match status" value="1"/>
</dbReference>
<dbReference type="CDD" id="cd04088">
    <property type="entry name" value="EFG_mtEFG_II"/>
    <property type="match status" value="1"/>
</dbReference>
<protein>
    <recommendedName>
        <fullName evidence="6">Elongation factor G, mitochondrial</fullName>
        <shortName evidence="6">EF-Gmt</shortName>
    </recommendedName>
    <alternativeName>
        <fullName evidence="6">Elongation factor G 1, mitochondrial</fullName>
        <shortName evidence="6">mEF-G 1</shortName>
    </alternativeName>
    <alternativeName>
        <fullName evidence="6">Elongation factor G1</fullName>
    </alternativeName>
</protein>
<dbReference type="NCBIfam" id="TIGR00484">
    <property type="entry name" value="EF-G"/>
    <property type="match status" value="1"/>
</dbReference>
<dbReference type="SUPFAM" id="SSF50447">
    <property type="entry name" value="Translation proteins"/>
    <property type="match status" value="1"/>
</dbReference>
<comment type="subcellular location">
    <subcellularLocation>
        <location evidence="6">Mitochondrion</location>
    </subcellularLocation>
</comment>
<dbReference type="InterPro" id="IPR031157">
    <property type="entry name" value="G_TR_CS"/>
</dbReference>
<dbReference type="CDD" id="cd01886">
    <property type="entry name" value="EF-G"/>
    <property type="match status" value="1"/>
</dbReference>
<keyword evidence="2 6" id="KW-0547">Nucleotide-binding</keyword>
<dbReference type="Pfam" id="PF03764">
    <property type="entry name" value="EFG_IV"/>
    <property type="match status" value="1"/>
</dbReference>
<reference evidence="8 9" key="1">
    <citation type="journal article" date="2024" name="Nat. Commun.">
        <title>Phylogenomics reveals the evolutionary origins of lichenization in chlorophyte algae.</title>
        <authorList>
            <person name="Puginier C."/>
            <person name="Libourel C."/>
            <person name="Otte J."/>
            <person name="Skaloud P."/>
            <person name="Haon M."/>
            <person name="Grisel S."/>
            <person name="Petersen M."/>
            <person name="Berrin J.G."/>
            <person name="Delaux P.M."/>
            <person name="Dal Grande F."/>
            <person name="Keller J."/>
        </authorList>
    </citation>
    <scope>NUCLEOTIDE SEQUENCE [LARGE SCALE GENOMIC DNA]</scope>
    <source>
        <strain evidence="8 9">SAG 216-7</strain>
    </source>
</reference>
<dbReference type="Pfam" id="PF14492">
    <property type="entry name" value="EFG_III"/>
    <property type="match status" value="1"/>
</dbReference>
<gene>
    <name evidence="8" type="ORF">WJX75_002521</name>
</gene>
<dbReference type="NCBIfam" id="TIGR00231">
    <property type="entry name" value="small_GTP"/>
    <property type="match status" value="1"/>
</dbReference>
<dbReference type="SMART" id="SM00838">
    <property type="entry name" value="EFG_C"/>
    <property type="match status" value="1"/>
</dbReference>
<dbReference type="CDD" id="cd01434">
    <property type="entry name" value="EFG_mtEFG1_IV"/>
    <property type="match status" value="1"/>
</dbReference>
<dbReference type="InterPro" id="IPR014721">
    <property type="entry name" value="Ribsml_uS5_D2-typ_fold_subgr"/>
</dbReference>
<dbReference type="InterPro" id="IPR000795">
    <property type="entry name" value="T_Tr_GTP-bd_dom"/>
</dbReference>
<dbReference type="SMART" id="SM00889">
    <property type="entry name" value="EFG_IV"/>
    <property type="match status" value="1"/>
</dbReference>
<feature type="binding site" evidence="6">
    <location>
        <begin position="95"/>
        <end position="102"/>
    </location>
    <ligand>
        <name>GTP</name>
        <dbReference type="ChEBI" id="CHEBI:37565"/>
    </ligand>
</feature>
<dbReference type="InterPro" id="IPR027417">
    <property type="entry name" value="P-loop_NTPase"/>
</dbReference>
<dbReference type="PANTHER" id="PTHR43261:SF1">
    <property type="entry name" value="RIBOSOME-RELEASING FACTOR 2, MITOCHONDRIAL"/>
    <property type="match status" value="1"/>
</dbReference>
<evidence type="ECO:0000256" key="6">
    <source>
        <dbReference type="HAMAP-Rule" id="MF_03061"/>
    </source>
</evidence>
<dbReference type="InterPro" id="IPR000640">
    <property type="entry name" value="EFG_V-like"/>
</dbReference>
<comment type="similarity">
    <text evidence="6">Belongs to the GTP-binding elongation factor family. EF-G/EF-2 subfamily.</text>
</comment>
<dbReference type="InterPro" id="IPR005225">
    <property type="entry name" value="Small_GTP-bd"/>
</dbReference>
<dbReference type="SUPFAM" id="SSF52540">
    <property type="entry name" value="P-loop containing nucleoside triphosphate hydrolases"/>
    <property type="match status" value="1"/>
</dbReference>
<dbReference type="Gene3D" id="3.40.50.300">
    <property type="entry name" value="P-loop containing nucleotide triphosphate hydrolases"/>
    <property type="match status" value="1"/>
</dbReference>
<comment type="function">
    <text evidence="6">Mitochondrial GTPase that catalyzes the GTP-dependent ribosomal translocation step during translation elongation. During this step, the ribosome changes from the pre-translocational (PRE) to the post-translocational (POST) state as the newly formed A-site-bound peptidyl-tRNA and P-site-bound deacylated tRNA move to the P and E sites, respectively. Catalyzes the coordinated movement of the two tRNA molecules, the mRNA and conformational changes in the ribosome.</text>
</comment>
<dbReference type="InterPro" id="IPR041095">
    <property type="entry name" value="EFG_II"/>
</dbReference>
<dbReference type="CDD" id="cd16262">
    <property type="entry name" value="EFG_III"/>
    <property type="match status" value="1"/>
</dbReference>
<dbReference type="Pfam" id="PF00679">
    <property type="entry name" value="EFG_C"/>
    <property type="match status" value="1"/>
</dbReference>
<evidence type="ECO:0000256" key="1">
    <source>
        <dbReference type="ARBA" id="ARBA00005870"/>
    </source>
</evidence>
<comment type="caution">
    <text evidence="8">The sequence shown here is derived from an EMBL/GenBank/DDBJ whole genome shotgun (WGS) entry which is preliminary data.</text>
</comment>
<dbReference type="SUPFAM" id="SSF54211">
    <property type="entry name" value="Ribosomal protein S5 domain 2-like"/>
    <property type="match status" value="1"/>
</dbReference>
<proteinExistence type="inferred from homology"/>
<evidence type="ECO:0000256" key="5">
    <source>
        <dbReference type="ARBA" id="ARBA00023134"/>
    </source>
</evidence>
<dbReference type="InterPro" id="IPR009000">
    <property type="entry name" value="Transl_B-barrel_sf"/>
</dbReference>
<feature type="binding site" evidence="6">
    <location>
        <begin position="159"/>
        <end position="163"/>
    </location>
    <ligand>
        <name>GTP</name>
        <dbReference type="ChEBI" id="CHEBI:37565"/>
    </ligand>
</feature>
<dbReference type="InterPro" id="IPR020568">
    <property type="entry name" value="Ribosomal_Su5_D2-typ_SF"/>
</dbReference>
<dbReference type="PANTHER" id="PTHR43261">
    <property type="entry name" value="TRANSLATION ELONGATION FACTOR G-RELATED"/>
    <property type="match status" value="1"/>
</dbReference>
<dbReference type="InterPro" id="IPR035647">
    <property type="entry name" value="EFG_III/V"/>
</dbReference>
<dbReference type="InterPro" id="IPR009022">
    <property type="entry name" value="EFG_III"/>
</dbReference>
<dbReference type="HAMAP" id="MF_00054_B">
    <property type="entry name" value="EF_G_EF_2_B"/>
    <property type="match status" value="1"/>
</dbReference>
<dbReference type="Gene3D" id="3.30.230.10">
    <property type="match status" value="1"/>
</dbReference>
<dbReference type="NCBIfam" id="NF009381">
    <property type="entry name" value="PRK12740.1-5"/>
    <property type="match status" value="1"/>
</dbReference>
<dbReference type="InterPro" id="IPR004540">
    <property type="entry name" value="Transl_elong_EFG/EF2"/>
</dbReference>
<dbReference type="SUPFAM" id="SSF54980">
    <property type="entry name" value="EF-G C-terminal domain-like"/>
    <property type="match status" value="2"/>
</dbReference>